<evidence type="ECO:0000256" key="1">
    <source>
        <dbReference type="ARBA" id="ARBA00007504"/>
    </source>
</evidence>
<dbReference type="NCBIfam" id="NF008165">
    <property type="entry name" value="PRK10917.1-3"/>
    <property type="match status" value="1"/>
</dbReference>
<keyword evidence="8" id="KW-0238">DNA-binding</keyword>
<dbReference type="NCBIfam" id="NF008163">
    <property type="entry name" value="PRK10917.1-1"/>
    <property type="match status" value="1"/>
</dbReference>
<dbReference type="Pfam" id="PF00270">
    <property type="entry name" value="DEAD"/>
    <property type="match status" value="1"/>
</dbReference>
<keyword evidence="11" id="KW-0413">Isomerase</keyword>
<evidence type="ECO:0000313" key="18">
    <source>
        <dbReference type="EMBL" id="NAW34611.1"/>
    </source>
</evidence>
<evidence type="ECO:0000259" key="17">
    <source>
        <dbReference type="PROSITE" id="PS51194"/>
    </source>
</evidence>
<evidence type="ECO:0000256" key="4">
    <source>
        <dbReference type="ARBA" id="ARBA00022763"/>
    </source>
</evidence>
<dbReference type="EC" id="5.6.2.4" evidence="13 15"/>
<dbReference type="PROSITE" id="PS51192">
    <property type="entry name" value="HELICASE_ATP_BIND_1"/>
    <property type="match status" value="1"/>
</dbReference>
<dbReference type="Proteomes" id="UP000487929">
    <property type="component" value="Unassembled WGS sequence"/>
</dbReference>
<dbReference type="InterPro" id="IPR011545">
    <property type="entry name" value="DEAD/DEAH_box_helicase_dom"/>
</dbReference>
<keyword evidence="6 15" id="KW-0347">Helicase</keyword>
<evidence type="ECO:0000256" key="8">
    <source>
        <dbReference type="ARBA" id="ARBA00023125"/>
    </source>
</evidence>
<dbReference type="NCBIfam" id="NF008168">
    <property type="entry name" value="PRK10917.2-2"/>
    <property type="match status" value="1"/>
</dbReference>
<dbReference type="EMBL" id="WUTT01000001">
    <property type="protein sequence ID" value="NAW34611.1"/>
    <property type="molecule type" value="Genomic_DNA"/>
</dbReference>
<dbReference type="InterPro" id="IPR045562">
    <property type="entry name" value="RecG_dom3_C"/>
</dbReference>
<reference evidence="18 19" key="1">
    <citation type="submission" date="2019-12" db="EMBL/GenBank/DDBJ databases">
        <title>Draft genome sequencing of Halomonas alimentaria DSM 15356.</title>
        <authorList>
            <person name="Pandiyan K."/>
            <person name="Kushwaha P."/>
            <person name="Gowdham M."/>
            <person name="Chakdar H."/>
            <person name="Singh A."/>
            <person name="Kumar M."/>
            <person name="Saxena A.K."/>
        </authorList>
    </citation>
    <scope>NUCLEOTIDE SEQUENCE [LARGE SCALE GENOMIC DNA]</scope>
    <source>
        <strain evidence="18 19">DSM 15356</strain>
    </source>
</reference>
<evidence type="ECO:0000256" key="10">
    <source>
        <dbReference type="ARBA" id="ARBA00023204"/>
    </source>
</evidence>
<dbReference type="Pfam" id="PF19833">
    <property type="entry name" value="RecG_dom3_C"/>
    <property type="match status" value="1"/>
</dbReference>
<dbReference type="PANTHER" id="PTHR47964">
    <property type="entry name" value="ATP-DEPENDENT DNA HELICASE HOMOLOG RECG, CHLOROPLASTIC"/>
    <property type="match status" value="1"/>
</dbReference>
<dbReference type="InterPro" id="IPR012340">
    <property type="entry name" value="NA-bd_OB-fold"/>
</dbReference>
<dbReference type="PROSITE" id="PS51194">
    <property type="entry name" value="HELICASE_CTER"/>
    <property type="match status" value="1"/>
</dbReference>
<evidence type="ECO:0000256" key="7">
    <source>
        <dbReference type="ARBA" id="ARBA00022840"/>
    </source>
</evidence>
<dbReference type="FunFam" id="3.40.50.300:FF:000391">
    <property type="entry name" value="ATP-dependent DNA helicase RecG"/>
    <property type="match status" value="1"/>
</dbReference>
<keyword evidence="19" id="KW-1185">Reference proteome</keyword>
<evidence type="ECO:0000256" key="2">
    <source>
        <dbReference type="ARBA" id="ARBA00017846"/>
    </source>
</evidence>
<dbReference type="NCBIfam" id="TIGR00643">
    <property type="entry name" value="recG"/>
    <property type="match status" value="1"/>
</dbReference>
<keyword evidence="10 15" id="KW-0234">DNA repair</keyword>
<dbReference type="CDD" id="cd04488">
    <property type="entry name" value="RecG_wedge_OBF"/>
    <property type="match status" value="1"/>
</dbReference>
<keyword evidence="7 15" id="KW-0067">ATP-binding</keyword>
<proteinExistence type="inferred from homology"/>
<comment type="similarity">
    <text evidence="1 15">Belongs to the helicase family. RecG subfamily.</text>
</comment>
<gene>
    <name evidence="18" type="primary">recG</name>
    <name evidence="18" type="ORF">GRB96_09295</name>
</gene>
<dbReference type="GO" id="GO:0003677">
    <property type="term" value="F:DNA binding"/>
    <property type="evidence" value="ECO:0007669"/>
    <property type="project" value="UniProtKB-KW"/>
</dbReference>
<feature type="domain" description="Helicase C-terminal" evidence="17">
    <location>
        <begin position="485"/>
        <end position="631"/>
    </location>
</feature>
<dbReference type="InterPro" id="IPR014001">
    <property type="entry name" value="Helicase_ATP-bd"/>
</dbReference>
<dbReference type="PANTHER" id="PTHR47964:SF1">
    <property type="entry name" value="ATP-DEPENDENT DNA HELICASE HOMOLOG RECG, CHLOROPLASTIC"/>
    <property type="match status" value="1"/>
</dbReference>
<evidence type="ECO:0000259" key="16">
    <source>
        <dbReference type="PROSITE" id="PS51192"/>
    </source>
</evidence>
<dbReference type="SUPFAM" id="SSF52540">
    <property type="entry name" value="P-loop containing nucleoside triphosphate hydrolases"/>
    <property type="match status" value="2"/>
</dbReference>
<feature type="domain" description="Helicase ATP-binding" evidence="16">
    <location>
        <begin position="287"/>
        <end position="452"/>
    </location>
</feature>
<dbReference type="InterPro" id="IPR047112">
    <property type="entry name" value="RecG/Mfd"/>
</dbReference>
<dbReference type="SUPFAM" id="SSF50249">
    <property type="entry name" value="Nucleic acid-binding proteins"/>
    <property type="match status" value="1"/>
</dbReference>
<keyword evidence="5 15" id="KW-0378">Hydrolase</keyword>
<comment type="catalytic activity">
    <reaction evidence="14 15">
        <text>ATP + H2O = ADP + phosphate + H(+)</text>
        <dbReference type="Rhea" id="RHEA:13065"/>
        <dbReference type="ChEBI" id="CHEBI:15377"/>
        <dbReference type="ChEBI" id="CHEBI:15378"/>
        <dbReference type="ChEBI" id="CHEBI:30616"/>
        <dbReference type="ChEBI" id="CHEBI:43474"/>
        <dbReference type="ChEBI" id="CHEBI:456216"/>
        <dbReference type="EC" id="5.6.2.4"/>
    </reaction>
</comment>
<dbReference type="InterPro" id="IPR004609">
    <property type="entry name" value="ATP-dep_DNA_helicase_RecG"/>
</dbReference>
<dbReference type="GO" id="GO:0043138">
    <property type="term" value="F:3'-5' DNA helicase activity"/>
    <property type="evidence" value="ECO:0007669"/>
    <property type="project" value="UniProtKB-EC"/>
</dbReference>
<dbReference type="CDD" id="cd17992">
    <property type="entry name" value="DEXHc_RecG"/>
    <property type="match status" value="1"/>
</dbReference>
<evidence type="ECO:0000256" key="11">
    <source>
        <dbReference type="ARBA" id="ARBA00023235"/>
    </source>
</evidence>
<dbReference type="SMART" id="SM00487">
    <property type="entry name" value="DEXDc"/>
    <property type="match status" value="1"/>
</dbReference>
<dbReference type="Pfam" id="PF17191">
    <property type="entry name" value="RecG_wedge"/>
    <property type="match status" value="1"/>
</dbReference>
<dbReference type="GO" id="GO:0005524">
    <property type="term" value="F:ATP binding"/>
    <property type="evidence" value="ECO:0007669"/>
    <property type="project" value="UniProtKB-KW"/>
</dbReference>
<name>A0A7X5AQY8_9GAMM</name>
<keyword evidence="9 15" id="KW-0233">DNA recombination</keyword>
<dbReference type="AlphaFoldDB" id="A0A7X5AQY8"/>
<comment type="catalytic activity">
    <reaction evidence="12 15">
        <text>Couples ATP hydrolysis with the unwinding of duplex DNA by translocating in the 3'-5' direction.</text>
        <dbReference type="EC" id="5.6.2.4"/>
    </reaction>
</comment>
<protein>
    <recommendedName>
        <fullName evidence="2 15">ATP-dependent DNA helicase RecG</fullName>
        <ecNumber evidence="13 15">5.6.2.4</ecNumber>
    </recommendedName>
</protein>
<dbReference type="Gene3D" id="3.40.50.300">
    <property type="entry name" value="P-loop containing nucleotide triphosphate hydrolases"/>
    <property type="match status" value="2"/>
</dbReference>
<dbReference type="GO" id="GO:0016787">
    <property type="term" value="F:hydrolase activity"/>
    <property type="evidence" value="ECO:0007669"/>
    <property type="project" value="UniProtKB-KW"/>
</dbReference>
<keyword evidence="4 15" id="KW-0227">DNA damage</keyword>
<sequence length="697" mass="76589">MSADQTALDAPVTSLKGVGEALAQKLSRLRIDSVADLLFHLPLRYQDRTRITPIGTLRAGHEAVVEGEVVAAEVVRGRRRSLLVRLKDGSGILSLRFFHFSPAQQQQFQPGTWVRGFGEARAGATGLELYHPEYRLLKADAPPVEDHLTPIYPATEGLHQTRLRALIEQALARLDAAPEALPDWITEDLRQRFRLPELHRCLHVLHQPPPEVDPEQLASGRHPATRRLALEELLAHRLSLQAVRLQIQQDGAPALPSGRGLQARFLTQLPFSLTAAQRRVLDEIAADLGREVPMLRLVQGDVGSGKTVVAAMAALSAIAGDCQAAMMAPTEILAEQHYRAFRAWFAPLGIEVAWLAGKLKGKARLDTKAAIQDGRARMVVGTHALFQGDVHFQRLGLAIVDEQHRFGVHQRLALREKGEAGGLTPHQLVMTATPIPRTLAMSAYADLDVSVIDELPPGRTPVKTVAMPDERRPEVVERIRHACTEGRQAYWVCTLIEESEVLECQAAEATRDELTEALPELAIGLVHGRMKAAEKAEVMDAFKAGELDLLVATTVIEVGVDVPNASLMIIENPERLGLSQLHQLRGRVGRGATNSFCVLLYHPPLSAHSKERLAVMRETTDGFRIAEKDLELRGPGEVLGTRQTGLAQMKIADLERDADLLDRVAPLAEALMATHPEASQPLIRRWLGEEAGRYGQV</sequence>
<evidence type="ECO:0000256" key="15">
    <source>
        <dbReference type="RuleBase" id="RU363016"/>
    </source>
</evidence>
<dbReference type="NCBIfam" id="NF008166">
    <property type="entry name" value="PRK10917.1-4"/>
    <property type="match status" value="1"/>
</dbReference>
<evidence type="ECO:0000256" key="5">
    <source>
        <dbReference type="ARBA" id="ARBA00022801"/>
    </source>
</evidence>
<evidence type="ECO:0000256" key="9">
    <source>
        <dbReference type="ARBA" id="ARBA00023172"/>
    </source>
</evidence>
<accession>A0A7X5AQY8</accession>
<dbReference type="Gene3D" id="2.40.50.140">
    <property type="entry name" value="Nucleic acid-binding proteins"/>
    <property type="match status" value="1"/>
</dbReference>
<dbReference type="InterPro" id="IPR027417">
    <property type="entry name" value="P-loop_NTPase"/>
</dbReference>
<dbReference type="OrthoDB" id="9804325at2"/>
<keyword evidence="3 15" id="KW-0547">Nucleotide-binding</keyword>
<comment type="function">
    <text evidence="15">Plays a critical role in recombination and DNA repair. Helps process Holliday junction intermediates to mature products by catalyzing branch migration. Has replication fork regression activity, unwinds stalled or blocked replication forks to make a HJ that can be resolved. Has a DNA unwinding activity characteristic of a DNA helicase with 3'-5' polarity.</text>
</comment>
<evidence type="ECO:0000256" key="3">
    <source>
        <dbReference type="ARBA" id="ARBA00022741"/>
    </source>
</evidence>
<dbReference type="GO" id="GO:0006310">
    <property type="term" value="P:DNA recombination"/>
    <property type="evidence" value="ECO:0007669"/>
    <property type="project" value="UniProtKB-UniRule"/>
</dbReference>
<evidence type="ECO:0000313" key="19">
    <source>
        <dbReference type="Proteomes" id="UP000487929"/>
    </source>
</evidence>
<dbReference type="SMART" id="SM00490">
    <property type="entry name" value="HELICc"/>
    <property type="match status" value="1"/>
</dbReference>
<dbReference type="GO" id="GO:0006281">
    <property type="term" value="P:DNA repair"/>
    <property type="evidence" value="ECO:0007669"/>
    <property type="project" value="UniProtKB-UniRule"/>
</dbReference>
<comment type="caution">
    <text evidence="18">The sequence shown here is derived from an EMBL/GenBank/DDBJ whole genome shotgun (WGS) entry which is preliminary data.</text>
</comment>
<dbReference type="CDD" id="cd18811">
    <property type="entry name" value="SF2_C_RecG"/>
    <property type="match status" value="1"/>
</dbReference>
<dbReference type="InterPro" id="IPR033454">
    <property type="entry name" value="RecG_wedge"/>
</dbReference>
<organism evidence="18 19">
    <name type="scientific">Halomonas alimentaria</name>
    <dbReference type="NCBI Taxonomy" id="147248"/>
    <lineage>
        <taxon>Bacteria</taxon>
        <taxon>Pseudomonadati</taxon>
        <taxon>Pseudomonadota</taxon>
        <taxon>Gammaproteobacteria</taxon>
        <taxon>Oceanospirillales</taxon>
        <taxon>Halomonadaceae</taxon>
        <taxon>Halomonas</taxon>
    </lineage>
</organism>
<evidence type="ECO:0000256" key="14">
    <source>
        <dbReference type="ARBA" id="ARBA00048988"/>
    </source>
</evidence>
<evidence type="ECO:0000256" key="6">
    <source>
        <dbReference type="ARBA" id="ARBA00022806"/>
    </source>
</evidence>
<dbReference type="Pfam" id="PF00271">
    <property type="entry name" value="Helicase_C"/>
    <property type="match status" value="1"/>
</dbReference>
<dbReference type="RefSeq" id="WP_161431880.1">
    <property type="nucleotide sequence ID" value="NZ_WUTT01000001.1"/>
</dbReference>
<dbReference type="InterPro" id="IPR001650">
    <property type="entry name" value="Helicase_C-like"/>
</dbReference>
<evidence type="ECO:0000256" key="13">
    <source>
        <dbReference type="ARBA" id="ARBA00034808"/>
    </source>
</evidence>
<evidence type="ECO:0000256" key="12">
    <source>
        <dbReference type="ARBA" id="ARBA00034617"/>
    </source>
</evidence>